<gene>
    <name evidence="1" type="ORF">ARMGADRAFT_823368</name>
</gene>
<accession>A0A2H3CXH2</accession>
<reference evidence="2" key="1">
    <citation type="journal article" date="2017" name="Nat. Ecol. Evol.">
        <title>Genome expansion and lineage-specific genetic innovations in the forest pathogenic fungi Armillaria.</title>
        <authorList>
            <person name="Sipos G."/>
            <person name="Prasanna A.N."/>
            <person name="Walter M.C."/>
            <person name="O'Connor E."/>
            <person name="Balint B."/>
            <person name="Krizsan K."/>
            <person name="Kiss B."/>
            <person name="Hess J."/>
            <person name="Varga T."/>
            <person name="Slot J."/>
            <person name="Riley R."/>
            <person name="Boka B."/>
            <person name="Rigling D."/>
            <person name="Barry K."/>
            <person name="Lee J."/>
            <person name="Mihaltcheva S."/>
            <person name="LaButti K."/>
            <person name="Lipzen A."/>
            <person name="Waldron R."/>
            <person name="Moloney N.M."/>
            <person name="Sperisen C."/>
            <person name="Kredics L."/>
            <person name="Vagvoelgyi C."/>
            <person name="Patrignani A."/>
            <person name="Fitzpatrick D."/>
            <person name="Nagy I."/>
            <person name="Doyle S."/>
            <person name="Anderson J.B."/>
            <person name="Grigoriev I.V."/>
            <person name="Gueldener U."/>
            <person name="Muensterkoetter M."/>
            <person name="Nagy L.G."/>
        </authorList>
    </citation>
    <scope>NUCLEOTIDE SEQUENCE [LARGE SCALE GENOMIC DNA]</scope>
    <source>
        <strain evidence="2">Ar21-2</strain>
    </source>
</reference>
<name>A0A2H3CXH2_ARMGA</name>
<dbReference type="OrthoDB" id="10479982at2759"/>
<dbReference type="EMBL" id="KZ293740">
    <property type="protein sequence ID" value="PBK80783.1"/>
    <property type="molecule type" value="Genomic_DNA"/>
</dbReference>
<dbReference type="AlphaFoldDB" id="A0A2H3CXH2"/>
<dbReference type="InParanoid" id="A0A2H3CXH2"/>
<proteinExistence type="predicted"/>
<sequence>MGCGFHHLLSVCLQPRHVFGARVIPMHVRLFSSRIGPPVLSLDVTIAPHEADINSHLFLLLPSVALQDSEYQFVLGNATQFESDRLWVVDVGRNDQYSRGCVVLSSRSKHLSVSSAYLARPFWRVVLVSQTISLC</sequence>
<evidence type="ECO:0000313" key="2">
    <source>
        <dbReference type="Proteomes" id="UP000217790"/>
    </source>
</evidence>
<protein>
    <submittedName>
        <fullName evidence="1">Uncharacterized protein</fullName>
    </submittedName>
</protein>
<evidence type="ECO:0000313" key="1">
    <source>
        <dbReference type="EMBL" id="PBK80783.1"/>
    </source>
</evidence>
<organism evidence="1 2">
    <name type="scientific">Armillaria gallica</name>
    <name type="common">Bulbous honey fungus</name>
    <name type="synonym">Armillaria bulbosa</name>
    <dbReference type="NCBI Taxonomy" id="47427"/>
    <lineage>
        <taxon>Eukaryota</taxon>
        <taxon>Fungi</taxon>
        <taxon>Dikarya</taxon>
        <taxon>Basidiomycota</taxon>
        <taxon>Agaricomycotina</taxon>
        <taxon>Agaricomycetes</taxon>
        <taxon>Agaricomycetidae</taxon>
        <taxon>Agaricales</taxon>
        <taxon>Marasmiineae</taxon>
        <taxon>Physalacriaceae</taxon>
        <taxon>Armillaria</taxon>
    </lineage>
</organism>
<keyword evidence="2" id="KW-1185">Reference proteome</keyword>
<dbReference type="Proteomes" id="UP000217790">
    <property type="component" value="Unassembled WGS sequence"/>
</dbReference>